<gene>
    <name evidence="1" type="ORF">PXEA_LOCUS5792</name>
</gene>
<dbReference type="EMBL" id="CAAALY010014538">
    <property type="protein sequence ID" value="VEL12352.1"/>
    <property type="molecule type" value="Genomic_DNA"/>
</dbReference>
<comment type="caution">
    <text evidence="1">The sequence shown here is derived from an EMBL/GenBank/DDBJ whole genome shotgun (WGS) entry which is preliminary data.</text>
</comment>
<accession>A0A3S5FCG4</accession>
<organism evidence="1 2">
    <name type="scientific">Protopolystoma xenopodis</name>
    <dbReference type="NCBI Taxonomy" id="117903"/>
    <lineage>
        <taxon>Eukaryota</taxon>
        <taxon>Metazoa</taxon>
        <taxon>Spiralia</taxon>
        <taxon>Lophotrochozoa</taxon>
        <taxon>Platyhelminthes</taxon>
        <taxon>Monogenea</taxon>
        <taxon>Polyopisthocotylea</taxon>
        <taxon>Polystomatidea</taxon>
        <taxon>Polystomatidae</taxon>
        <taxon>Protopolystoma</taxon>
    </lineage>
</organism>
<dbReference type="Proteomes" id="UP000784294">
    <property type="component" value="Unassembled WGS sequence"/>
</dbReference>
<sequence length="104" mass="11593">MARLTDDADYDAGEMFENVSSLLSDGGNPDNYNGRRLRTSVEEENYRQETGMGQNMNVTDLCAYLCVFACWGAIRKHEFANFVLNWSSCFCVAIGSLHPPLSLA</sequence>
<evidence type="ECO:0000313" key="2">
    <source>
        <dbReference type="Proteomes" id="UP000784294"/>
    </source>
</evidence>
<dbReference type="AlphaFoldDB" id="A0A3S5FCG4"/>
<protein>
    <submittedName>
        <fullName evidence="1">Uncharacterized protein</fullName>
    </submittedName>
</protein>
<keyword evidence="2" id="KW-1185">Reference proteome</keyword>
<proteinExistence type="predicted"/>
<evidence type="ECO:0000313" key="1">
    <source>
        <dbReference type="EMBL" id="VEL12352.1"/>
    </source>
</evidence>
<name>A0A3S5FCG4_9PLAT</name>
<reference evidence="1" key="1">
    <citation type="submission" date="2018-11" db="EMBL/GenBank/DDBJ databases">
        <authorList>
            <consortium name="Pathogen Informatics"/>
        </authorList>
    </citation>
    <scope>NUCLEOTIDE SEQUENCE</scope>
</reference>